<dbReference type="PROSITE" id="PS50076">
    <property type="entry name" value="DNAJ_2"/>
    <property type="match status" value="1"/>
</dbReference>
<feature type="region of interest" description="Disordered" evidence="1">
    <location>
        <begin position="349"/>
        <end position="373"/>
    </location>
</feature>
<dbReference type="EMBL" id="JARGDH010000005">
    <property type="protein sequence ID" value="KAL0268423.1"/>
    <property type="molecule type" value="Genomic_DNA"/>
</dbReference>
<evidence type="ECO:0000256" key="1">
    <source>
        <dbReference type="SAM" id="MobiDB-lite"/>
    </source>
</evidence>
<dbReference type="Gene3D" id="1.10.287.110">
    <property type="entry name" value="DnaJ domain"/>
    <property type="match status" value="1"/>
</dbReference>
<accession>A0AAW2HFN9</accession>
<dbReference type="Pfam" id="PF09350">
    <property type="entry name" value="DJC28_CD"/>
    <property type="match status" value="1"/>
</dbReference>
<name>A0AAW2HFN9_9NEOP</name>
<proteinExistence type="predicted"/>
<feature type="region of interest" description="Disordered" evidence="1">
    <location>
        <begin position="126"/>
        <end position="156"/>
    </location>
</feature>
<dbReference type="Pfam" id="PF00226">
    <property type="entry name" value="DnaJ"/>
    <property type="match status" value="1"/>
</dbReference>
<dbReference type="InterPro" id="IPR001623">
    <property type="entry name" value="DnaJ_domain"/>
</dbReference>
<dbReference type="SMART" id="SM00271">
    <property type="entry name" value="DnaJ"/>
    <property type="match status" value="1"/>
</dbReference>
<dbReference type="AlphaFoldDB" id="A0AAW2HFN9"/>
<dbReference type="CDD" id="cd06257">
    <property type="entry name" value="DnaJ"/>
    <property type="match status" value="1"/>
</dbReference>
<sequence>MNILTLTVTEPRLKNLKSLIRGFNISGGNITIRRVHDKSKDYAKCYKILELPDGADQDLVRRAFINLCKKYHPDSGTASADAGKFQEIENAYRCLQNKFAEERWNVNEGIGEYGLYYDEKKRKKAEEEEEHKAPQHRQYLSFSGVGSGTPSQREKQYANHQRLNAIQNVYSHRIKKLSEDSLGPEQTLIIKDKKEAQKIKTRYGFERLVEDLIQESMAKGEFDNLKGAGKPLPESNYNPFVDFVTHKMNQVMIDNGFIPEWITLQREINDDIELIRNLLLEERSQFGAVPLNLSDTRDWEQFVDKIGDDHVKNLNKKIDKFNLVVPILDKQMLHFNLARESEKILTNGPCAKYRKGRPEAGGTDKREQTSNQPGLLSILLGR</sequence>
<gene>
    <name evidence="3" type="ORF">PYX00_010376</name>
</gene>
<dbReference type="PANTHER" id="PTHR39158:SF1">
    <property type="entry name" value="DNAJ HOMOLOG SUBFAMILY C MEMBER 28"/>
    <property type="match status" value="1"/>
</dbReference>
<dbReference type="PANTHER" id="PTHR39158">
    <property type="entry name" value="OS08G0560600 PROTEIN"/>
    <property type="match status" value="1"/>
</dbReference>
<feature type="domain" description="J" evidence="2">
    <location>
        <begin position="44"/>
        <end position="114"/>
    </location>
</feature>
<dbReference type="InterPro" id="IPR018961">
    <property type="entry name" value="DnaJ_homolog_subfam-C_membr-28"/>
</dbReference>
<protein>
    <recommendedName>
        <fullName evidence="2">J domain-containing protein</fullName>
    </recommendedName>
</protein>
<dbReference type="InterPro" id="IPR036869">
    <property type="entry name" value="J_dom_sf"/>
</dbReference>
<comment type="caution">
    <text evidence="3">The sequence shown here is derived from an EMBL/GenBank/DDBJ whole genome shotgun (WGS) entry which is preliminary data.</text>
</comment>
<dbReference type="InterPro" id="IPR052573">
    <property type="entry name" value="DnaJ_C_subfamily_28"/>
</dbReference>
<organism evidence="3">
    <name type="scientific">Menopon gallinae</name>
    <name type="common">poultry shaft louse</name>
    <dbReference type="NCBI Taxonomy" id="328185"/>
    <lineage>
        <taxon>Eukaryota</taxon>
        <taxon>Metazoa</taxon>
        <taxon>Ecdysozoa</taxon>
        <taxon>Arthropoda</taxon>
        <taxon>Hexapoda</taxon>
        <taxon>Insecta</taxon>
        <taxon>Pterygota</taxon>
        <taxon>Neoptera</taxon>
        <taxon>Paraneoptera</taxon>
        <taxon>Psocodea</taxon>
        <taxon>Troctomorpha</taxon>
        <taxon>Phthiraptera</taxon>
        <taxon>Amblycera</taxon>
        <taxon>Menoponidae</taxon>
        <taxon>Menopon</taxon>
    </lineage>
</organism>
<dbReference type="SUPFAM" id="SSF46565">
    <property type="entry name" value="Chaperone J-domain"/>
    <property type="match status" value="1"/>
</dbReference>
<reference evidence="3" key="1">
    <citation type="journal article" date="2024" name="Gigascience">
        <title>Chromosome-level genome of the poultry shaft louse Menopon gallinae provides insight into the host-switching and adaptive evolution of parasitic lice.</title>
        <authorList>
            <person name="Xu Y."/>
            <person name="Ma L."/>
            <person name="Liu S."/>
            <person name="Liang Y."/>
            <person name="Liu Q."/>
            <person name="He Z."/>
            <person name="Tian L."/>
            <person name="Duan Y."/>
            <person name="Cai W."/>
            <person name="Li H."/>
            <person name="Song F."/>
        </authorList>
    </citation>
    <scope>NUCLEOTIDE SEQUENCE</scope>
    <source>
        <strain evidence="3">Cailab_2023a</strain>
    </source>
</reference>
<dbReference type="PRINTS" id="PR00625">
    <property type="entry name" value="JDOMAIN"/>
</dbReference>
<feature type="compositionally biased region" description="Basic and acidic residues" evidence="1">
    <location>
        <begin position="356"/>
        <end position="368"/>
    </location>
</feature>
<evidence type="ECO:0000259" key="2">
    <source>
        <dbReference type="PROSITE" id="PS50076"/>
    </source>
</evidence>
<evidence type="ECO:0000313" key="3">
    <source>
        <dbReference type="EMBL" id="KAL0268423.1"/>
    </source>
</evidence>